<evidence type="ECO:0000313" key="1">
    <source>
        <dbReference type="EMBL" id="KAJ9089296.1"/>
    </source>
</evidence>
<name>A0ACC2URS4_9FUNG</name>
<gene>
    <name evidence="1" type="ORF">DSO57_1014430</name>
</gene>
<organism evidence="1 2">
    <name type="scientific">Entomophthora muscae</name>
    <dbReference type="NCBI Taxonomy" id="34485"/>
    <lineage>
        <taxon>Eukaryota</taxon>
        <taxon>Fungi</taxon>
        <taxon>Fungi incertae sedis</taxon>
        <taxon>Zoopagomycota</taxon>
        <taxon>Entomophthoromycotina</taxon>
        <taxon>Entomophthoromycetes</taxon>
        <taxon>Entomophthorales</taxon>
        <taxon>Entomophthoraceae</taxon>
        <taxon>Entomophthora</taxon>
    </lineage>
</organism>
<dbReference type="Proteomes" id="UP001165960">
    <property type="component" value="Unassembled WGS sequence"/>
</dbReference>
<comment type="caution">
    <text evidence="1">The sequence shown here is derived from an EMBL/GenBank/DDBJ whole genome shotgun (WGS) entry which is preliminary data.</text>
</comment>
<sequence>MDEPLSESELKVMYNEIVSLSREESAGHSDHKVHLRDIIEKLKPVLFEDQGDIHRTILTKVDHEAERDDVVNQALIVSRELGQKHLSLHIFNLLVYIHSLSGRSKQASLVVSTIQDMGINPDEKTFSFLMNAYANDGNLPKTIETFKSIQINGLSPSPNSYGILIKAYAKHKRVEDAFDVYEKMKKLAITPSQPIFGTLIQACIRAGQIERAWKTFDHMRLKVCQADLVSFTLMLSACAKRGEAERAMNLFEEMGEQGIVPSQHAFNAVISACSSRPDYYVTALEILDRMISLHGFQPDIYTLNTLLHAAQTGRRLDDARIFFSKIISLEDGTEQAGVAYTNLFHAYAKQCKPSRKDEGLGATAASTSTALVDSDIYTILSRPSPTLAGDCVAEARLVMQHMERVFSGVSSQQLAWARVSYLLIHTNYCNFDEAMDLYSTYYAQTNPPTPTYT</sequence>
<evidence type="ECO:0000313" key="2">
    <source>
        <dbReference type="Proteomes" id="UP001165960"/>
    </source>
</evidence>
<accession>A0ACC2URS4</accession>
<dbReference type="EMBL" id="QTSX02000055">
    <property type="protein sequence ID" value="KAJ9089296.1"/>
    <property type="molecule type" value="Genomic_DNA"/>
</dbReference>
<protein>
    <submittedName>
        <fullName evidence="1">Uncharacterized protein</fullName>
    </submittedName>
</protein>
<keyword evidence="2" id="KW-1185">Reference proteome</keyword>
<proteinExistence type="predicted"/>
<reference evidence="1" key="1">
    <citation type="submission" date="2022-04" db="EMBL/GenBank/DDBJ databases">
        <title>Genome of the entomopathogenic fungus Entomophthora muscae.</title>
        <authorList>
            <person name="Elya C."/>
            <person name="Lovett B.R."/>
            <person name="Lee E."/>
            <person name="Macias A.M."/>
            <person name="Hajek A.E."/>
            <person name="De Bivort B.L."/>
            <person name="Kasson M.T."/>
            <person name="De Fine Licht H.H."/>
            <person name="Stajich J.E."/>
        </authorList>
    </citation>
    <scope>NUCLEOTIDE SEQUENCE</scope>
    <source>
        <strain evidence="1">Berkeley</strain>
    </source>
</reference>